<dbReference type="Proteomes" id="UP000695022">
    <property type="component" value="Unplaced"/>
</dbReference>
<feature type="compositionally biased region" description="Basic residues" evidence="1">
    <location>
        <begin position="194"/>
        <end position="203"/>
    </location>
</feature>
<feature type="region of interest" description="Disordered" evidence="1">
    <location>
        <begin position="188"/>
        <end position="238"/>
    </location>
</feature>
<evidence type="ECO:0000313" key="3">
    <source>
        <dbReference type="RefSeq" id="XP_014665812.1"/>
    </source>
</evidence>
<feature type="compositionally biased region" description="Basic and acidic residues" evidence="1">
    <location>
        <begin position="471"/>
        <end position="485"/>
    </location>
</feature>
<feature type="compositionally biased region" description="Basic and acidic residues" evidence="1">
    <location>
        <begin position="221"/>
        <end position="233"/>
    </location>
</feature>
<proteinExistence type="predicted"/>
<evidence type="ECO:0000313" key="2">
    <source>
        <dbReference type="Proteomes" id="UP000695022"/>
    </source>
</evidence>
<dbReference type="GeneID" id="106807850"/>
<feature type="compositionally biased region" description="Low complexity" evidence="1">
    <location>
        <begin position="460"/>
        <end position="470"/>
    </location>
</feature>
<name>A0ABM1E0U1_PRICU</name>
<accession>A0ABM1E0U1</accession>
<feature type="compositionally biased region" description="Basic and acidic residues" evidence="1">
    <location>
        <begin position="312"/>
        <end position="323"/>
    </location>
</feature>
<evidence type="ECO:0000256" key="1">
    <source>
        <dbReference type="SAM" id="MobiDB-lite"/>
    </source>
</evidence>
<protein>
    <submittedName>
        <fullName evidence="3">Uncharacterized protein LOC106807850 isoform X1</fullName>
    </submittedName>
</protein>
<keyword evidence="2" id="KW-1185">Reference proteome</keyword>
<sequence>MSRMLLVHQVGARALQVYARHSGYHADHDRRRVHTQLLTLLQLLTLCCLQMELDVDGLAVDDSMVLRERNGDQASDLRSRLREAYSSAPPTGHRRNFNDETERFAVENVRPTGRPPWNSDFGPDRLDVGSVPASRKAVILPPSLQRSRARMQRIVTVKDTRQGPGFYAGTIAFNERIKSPARPKLKVVPSAGARRNKSPLKKTGKLETRPMHPPRCLASRRTKEERLPPRERLQTTGGNEGALEFAQNVTDAVTDAQLKMADILQPMLADAQRVAAHHAAICRQVEESIAPSLSEKSVDKVAPSLDPQPARAADDQSRDKHVDAARRIEVDAQCLQVAPDLESILQTLERMEMETDLIRQRWAEIQYHDQNTYHIGVIDSDVIASEGQVTCSPAPLEIHTTSHRASKEPLPKSDSTGAAREDGRSHSQRAAAVVQPASIVFTKPHREESRRVSLGQADRQSSTDTETGTETQRERERERDRETEGARQFPIRLVVPIDEVTRLEADRSAFQQHMQWLASGYGVSPCQLLTAVDQVIAEGIDAVLTDGAANLERILGDC</sequence>
<feature type="region of interest" description="Disordered" evidence="1">
    <location>
        <begin position="294"/>
        <end position="323"/>
    </location>
</feature>
<gene>
    <name evidence="3" type="primary">LOC106807850</name>
</gene>
<organism evidence="2 3">
    <name type="scientific">Priapulus caudatus</name>
    <name type="common">Priapulid worm</name>
    <dbReference type="NCBI Taxonomy" id="37621"/>
    <lineage>
        <taxon>Eukaryota</taxon>
        <taxon>Metazoa</taxon>
        <taxon>Ecdysozoa</taxon>
        <taxon>Scalidophora</taxon>
        <taxon>Priapulida</taxon>
        <taxon>Priapulimorpha</taxon>
        <taxon>Priapulimorphida</taxon>
        <taxon>Priapulidae</taxon>
        <taxon>Priapulus</taxon>
    </lineage>
</organism>
<feature type="region of interest" description="Disordered" evidence="1">
    <location>
        <begin position="398"/>
        <end position="485"/>
    </location>
</feature>
<reference evidence="3" key="1">
    <citation type="submission" date="2025-08" db="UniProtKB">
        <authorList>
            <consortium name="RefSeq"/>
        </authorList>
    </citation>
    <scope>IDENTIFICATION</scope>
</reference>
<dbReference type="RefSeq" id="XP_014665812.1">
    <property type="nucleotide sequence ID" value="XM_014810326.1"/>
</dbReference>